<dbReference type="InterPro" id="IPR011126">
    <property type="entry name" value="Hpr_kin/Pase_Hpr_N"/>
</dbReference>
<evidence type="ECO:0000256" key="7">
    <source>
        <dbReference type="ARBA" id="ARBA00022723"/>
    </source>
</evidence>
<evidence type="ECO:0000313" key="19">
    <source>
        <dbReference type="Proteomes" id="UP000019678"/>
    </source>
</evidence>
<dbReference type="EMBL" id="ASRX01000003">
    <property type="protein sequence ID" value="EYF08609.1"/>
    <property type="molecule type" value="Genomic_DNA"/>
</dbReference>
<dbReference type="SUPFAM" id="SSF75138">
    <property type="entry name" value="HprK N-terminal domain-like"/>
    <property type="match status" value="1"/>
</dbReference>
<keyword evidence="5 14" id="KW-0723">Serine/threonine-protein kinase</keyword>
<evidence type="ECO:0000313" key="18">
    <source>
        <dbReference type="EMBL" id="EYF08609.1"/>
    </source>
</evidence>
<feature type="domain" description="HPr(Ser) kinase/phosphorylase N-terminal" evidence="16">
    <location>
        <begin position="17"/>
        <end position="155"/>
    </location>
</feature>
<keyword evidence="19" id="KW-1185">Reference proteome</keyword>
<dbReference type="PANTHER" id="PTHR30305:SF1">
    <property type="entry name" value="HPR KINASE_PHOSPHORYLASE"/>
    <property type="match status" value="1"/>
</dbReference>
<evidence type="ECO:0000256" key="2">
    <source>
        <dbReference type="ARBA" id="ARBA00001946"/>
    </source>
</evidence>
<comment type="domain">
    <text evidence="14">The Walker A ATP-binding motif also binds Pi and PPi.</text>
</comment>
<comment type="subunit">
    <text evidence="4 14">Homohexamer.</text>
</comment>
<dbReference type="CDD" id="cd01918">
    <property type="entry name" value="HprK_C"/>
    <property type="match status" value="1"/>
</dbReference>
<comment type="catalytic activity">
    <reaction evidence="13 14">
        <text>[HPr protein]-O-phospho-L-serine + phosphate + H(+) = [HPr protein]-L-serine + diphosphate</text>
        <dbReference type="Rhea" id="RHEA:46604"/>
        <dbReference type="Rhea" id="RHEA-COMP:11602"/>
        <dbReference type="Rhea" id="RHEA-COMP:11603"/>
        <dbReference type="ChEBI" id="CHEBI:15378"/>
        <dbReference type="ChEBI" id="CHEBI:29999"/>
        <dbReference type="ChEBI" id="CHEBI:33019"/>
        <dbReference type="ChEBI" id="CHEBI:43474"/>
        <dbReference type="ChEBI" id="CHEBI:83421"/>
    </reaction>
</comment>
<protein>
    <recommendedName>
        <fullName evidence="14">HPr kinase/phosphorylase</fullName>
        <shortName evidence="14">HPrK/P</shortName>
        <ecNumber evidence="14">2.7.11.-</ecNumber>
        <ecNumber evidence="14">2.7.4.-</ecNumber>
    </recommendedName>
    <alternativeName>
        <fullName evidence="14">HPr(Ser) kinase/phosphorylase</fullName>
    </alternativeName>
</protein>
<comment type="caution">
    <text evidence="18">The sequence shown here is derived from an EMBL/GenBank/DDBJ whole genome shotgun (WGS) entry which is preliminary data.</text>
</comment>
<dbReference type="eggNOG" id="COG1493">
    <property type="taxonomic scope" value="Bacteria"/>
</dbReference>
<comment type="function">
    <text evidence="14">Catalyzes the ATP- as well as the pyrophosphate-dependent phosphorylation of a specific serine residue in HPr, a phosphocarrier protein of the phosphoenolpyruvate-dependent sugar phosphotransferase system (PTS). HprK/P also catalyzes the pyrophosphate-producing, inorganic phosphate-dependent dephosphorylation (phosphorolysis) of seryl-phosphorylated HPr (P-Ser-HPr).</text>
</comment>
<feature type="active site" description="Proton acceptor; for phosphorylation activity. Proton donor; for dephosphorylation activity" evidence="14">
    <location>
        <position position="205"/>
    </location>
</feature>
<evidence type="ECO:0000256" key="6">
    <source>
        <dbReference type="ARBA" id="ARBA00022679"/>
    </source>
</evidence>
<dbReference type="InterPro" id="IPR028979">
    <property type="entry name" value="Ser_kin/Pase_Hpr-like_N_sf"/>
</dbReference>
<dbReference type="Pfam" id="PF07475">
    <property type="entry name" value="Hpr_kinase_C"/>
    <property type="match status" value="1"/>
</dbReference>
<evidence type="ECO:0000256" key="13">
    <source>
        <dbReference type="ARBA" id="ARBA00047657"/>
    </source>
</evidence>
<feature type="region of interest" description="Disordered" evidence="15">
    <location>
        <begin position="335"/>
        <end position="357"/>
    </location>
</feature>
<organism evidence="18 19">
    <name type="scientific">Chondromyces apiculatus DSM 436</name>
    <dbReference type="NCBI Taxonomy" id="1192034"/>
    <lineage>
        <taxon>Bacteria</taxon>
        <taxon>Pseudomonadati</taxon>
        <taxon>Myxococcota</taxon>
        <taxon>Polyangia</taxon>
        <taxon>Polyangiales</taxon>
        <taxon>Polyangiaceae</taxon>
        <taxon>Chondromyces</taxon>
    </lineage>
</organism>
<keyword evidence="6 14" id="KW-0808">Transferase</keyword>
<comment type="cofactor">
    <cofactor evidence="2 14">
        <name>Mg(2+)</name>
        <dbReference type="ChEBI" id="CHEBI:18420"/>
    </cofactor>
</comment>
<dbReference type="Proteomes" id="UP000019678">
    <property type="component" value="Unassembled WGS sequence"/>
</dbReference>
<evidence type="ECO:0000256" key="9">
    <source>
        <dbReference type="ARBA" id="ARBA00022777"/>
    </source>
</evidence>
<feature type="binding site" evidence="14">
    <location>
        <position position="230"/>
    </location>
    <ligand>
        <name>Mg(2+)</name>
        <dbReference type="ChEBI" id="CHEBI:18420"/>
    </ligand>
</feature>
<dbReference type="HAMAP" id="MF_01249">
    <property type="entry name" value="HPr_kinase"/>
    <property type="match status" value="1"/>
</dbReference>
<dbReference type="STRING" id="1192034.CAP_4139"/>
<comment type="catalytic activity">
    <reaction evidence="1 14">
        <text>[HPr protein]-L-serine + ATP = [HPr protein]-O-phospho-L-serine + ADP + H(+)</text>
        <dbReference type="Rhea" id="RHEA:46600"/>
        <dbReference type="Rhea" id="RHEA-COMP:11602"/>
        <dbReference type="Rhea" id="RHEA-COMP:11603"/>
        <dbReference type="ChEBI" id="CHEBI:15378"/>
        <dbReference type="ChEBI" id="CHEBI:29999"/>
        <dbReference type="ChEBI" id="CHEBI:30616"/>
        <dbReference type="ChEBI" id="CHEBI:83421"/>
        <dbReference type="ChEBI" id="CHEBI:456216"/>
    </reaction>
</comment>
<keyword evidence="11 14" id="KW-0460">Magnesium</keyword>
<dbReference type="InterPro" id="IPR011104">
    <property type="entry name" value="Hpr_kin/Pase_C"/>
</dbReference>
<evidence type="ECO:0000259" key="16">
    <source>
        <dbReference type="Pfam" id="PF02603"/>
    </source>
</evidence>
<feature type="binding site" evidence="14">
    <location>
        <begin position="181"/>
        <end position="188"/>
    </location>
    <ligand>
        <name>ATP</name>
        <dbReference type="ChEBI" id="CHEBI:30616"/>
    </ligand>
</feature>
<evidence type="ECO:0000256" key="4">
    <source>
        <dbReference type="ARBA" id="ARBA00011643"/>
    </source>
</evidence>
<feature type="active site" evidence="14">
    <location>
        <position position="166"/>
    </location>
</feature>
<evidence type="ECO:0000259" key="17">
    <source>
        <dbReference type="Pfam" id="PF07475"/>
    </source>
</evidence>
<evidence type="ECO:0000256" key="11">
    <source>
        <dbReference type="ARBA" id="ARBA00022842"/>
    </source>
</evidence>
<dbReference type="GO" id="GO:0004674">
    <property type="term" value="F:protein serine/threonine kinase activity"/>
    <property type="evidence" value="ECO:0007669"/>
    <property type="project" value="UniProtKB-KW"/>
</dbReference>
<evidence type="ECO:0000256" key="15">
    <source>
        <dbReference type="SAM" id="MobiDB-lite"/>
    </source>
</evidence>
<dbReference type="RefSeq" id="WP_063748627.1">
    <property type="nucleotide sequence ID" value="NZ_ASRX01000003.1"/>
</dbReference>
<dbReference type="GO" id="GO:0000287">
    <property type="term" value="F:magnesium ion binding"/>
    <property type="evidence" value="ECO:0007669"/>
    <property type="project" value="UniProtKB-UniRule"/>
</dbReference>
<name>A0A017THA2_9BACT</name>
<accession>A0A017THA2</accession>
<sequence>MTRGGGGRNAATIRTSIQVRELLHDQGLGLRLTILAGSAGLGRILDHTRIQKSGLALAGHFHGIVPTRVQLLGQTEQSYLARLGREERLTALRGFFGLGLSCVMVTGSEPAGTLPQAAETSRVPELAECAEEAGTPLLSSPARSSATIAALHALLDDRLAPRVRMHGVLVDVFGVGLLLVGPSGIGKSECALELVMRGHRLVADDAVECDFRPPKMVFGAPAELLRHHLEVRGLGVLNIKDLFGVTSIRERKRIDVVVKLVAWSENTEYDRLGLDDRTHAILGVPIRELCIPVQPGRDTASILEVAARNELLKHAGHHAAREFFTRLEGALLSERSSDEPLVPPSVRGESLSGRWGE</sequence>
<evidence type="ECO:0000256" key="14">
    <source>
        <dbReference type="HAMAP-Rule" id="MF_01249"/>
    </source>
</evidence>
<reference evidence="18 19" key="1">
    <citation type="submission" date="2013-05" db="EMBL/GenBank/DDBJ databases">
        <title>Genome assembly of Chondromyces apiculatus DSM 436.</title>
        <authorList>
            <person name="Sharma G."/>
            <person name="Khatri I."/>
            <person name="Kaur C."/>
            <person name="Mayilraj S."/>
            <person name="Subramanian S."/>
        </authorList>
    </citation>
    <scope>NUCLEOTIDE SEQUENCE [LARGE SCALE GENOMIC DNA]</scope>
    <source>
        <strain evidence="18 19">DSM 436</strain>
    </source>
</reference>
<dbReference type="PANTHER" id="PTHR30305">
    <property type="entry name" value="PROTEIN YJDM-RELATED"/>
    <property type="match status" value="1"/>
</dbReference>
<dbReference type="GO" id="GO:0005524">
    <property type="term" value="F:ATP binding"/>
    <property type="evidence" value="ECO:0007669"/>
    <property type="project" value="UniProtKB-UniRule"/>
</dbReference>
<dbReference type="GO" id="GO:0004712">
    <property type="term" value="F:protein serine/threonine/tyrosine kinase activity"/>
    <property type="evidence" value="ECO:0007669"/>
    <property type="project" value="UniProtKB-UniRule"/>
</dbReference>
<dbReference type="GO" id="GO:0006109">
    <property type="term" value="P:regulation of carbohydrate metabolic process"/>
    <property type="evidence" value="ECO:0007669"/>
    <property type="project" value="UniProtKB-UniRule"/>
</dbReference>
<feature type="active site" evidence="14">
    <location>
        <position position="271"/>
    </location>
</feature>
<dbReference type="FunFam" id="3.40.50.300:FF:000174">
    <property type="entry name" value="HPr kinase/phosphorylase"/>
    <property type="match status" value="1"/>
</dbReference>
<comment type="miscellaneous">
    <text evidence="14">Both phosphorylation and phosphorolysis are carried out by the same active site and suggest a common mechanism for both reactions.</text>
</comment>
<dbReference type="Gene3D" id="3.40.1390.20">
    <property type="entry name" value="HprK N-terminal domain-like"/>
    <property type="match status" value="1"/>
</dbReference>
<dbReference type="OrthoDB" id="9778803at2"/>
<dbReference type="InterPro" id="IPR027417">
    <property type="entry name" value="P-loop_NTPase"/>
</dbReference>
<feature type="domain" description="HPr kinase/phosphorylase C-terminal" evidence="17">
    <location>
        <begin position="158"/>
        <end position="326"/>
    </location>
</feature>
<feature type="active site" evidence="14">
    <location>
        <position position="187"/>
    </location>
</feature>
<dbReference type="NCBIfam" id="TIGR00679">
    <property type="entry name" value="hpr-ser"/>
    <property type="match status" value="1"/>
</dbReference>
<keyword evidence="8 14" id="KW-0547">Nucleotide-binding</keyword>
<evidence type="ECO:0000256" key="5">
    <source>
        <dbReference type="ARBA" id="ARBA00022527"/>
    </source>
</evidence>
<feature type="region of interest" description="Important for the catalytic mechanism of dephosphorylation" evidence="14">
    <location>
        <begin position="292"/>
        <end position="297"/>
    </location>
</feature>
<evidence type="ECO:0000256" key="3">
    <source>
        <dbReference type="ARBA" id="ARBA00006883"/>
    </source>
</evidence>
<dbReference type="InterPro" id="IPR003755">
    <property type="entry name" value="HPr(Ser)_kin/Pase"/>
</dbReference>
<gene>
    <name evidence="14" type="primary">hprK</name>
    <name evidence="18" type="ORF">CAP_4139</name>
</gene>
<keyword evidence="9 14" id="KW-0418">Kinase</keyword>
<evidence type="ECO:0000256" key="12">
    <source>
        <dbReference type="ARBA" id="ARBA00023268"/>
    </source>
</evidence>
<evidence type="ECO:0000256" key="8">
    <source>
        <dbReference type="ARBA" id="ARBA00022741"/>
    </source>
</evidence>
<dbReference type="SUPFAM" id="SSF53795">
    <property type="entry name" value="PEP carboxykinase-like"/>
    <property type="match status" value="1"/>
</dbReference>
<keyword evidence="7 14" id="KW-0479">Metal-binding</keyword>
<keyword evidence="10 14" id="KW-0067">ATP-binding</keyword>
<dbReference type="AlphaFoldDB" id="A0A017THA2"/>
<dbReference type="Gene3D" id="3.40.50.300">
    <property type="entry name" value="P-loop containing nucleotide triphosphate hydrolases"/>
    <property type="match status" value="1"/>
</dbReference>
<dbReference type="EC" id="2.7.11.-" evidence="14"/>
<dbReference type="GO" id="GO:0000155">
    <property type="term" value="F:phosphorelay sensor kinase activity"/>
    <property type="evidence" value="ECO:0007669"/>
    <property type="project" value="InterPro"/>
</dbReference>
<dbReference type="Pfam" id="PF02603">
    <property type="entry name" value="Hpr_kinase_N"/>
    <property type="match status" value="1"/>
</dbReference>
<proteinExistence type="inferred from homology"/>
<keyword evidence="12 14" id="KW-0511">Multifunctional enzyme</keyword>
<feature type="binding site" evidence="14">
    <location>
        <position position="188"/>
    </location>
    <ligand>
        <name>Mg(2+)</name>
        <dbReference type="ChEBI" id="CHEBI:18420"/>
    </ligand>
</feature>
<feature type="region of interest" description="Important for the catalytic mechanism of both phosphorylation and dephosphorylation" evidence="14">
    <location>
        <begin position="229"/>
        <end position="238"/>
    </location>
</feature>
<evidence type="ECO:0000256" key="1">
    <source>
        <dbReference type="ARBA" id="ARBA00001120"/>
    </source>
</evidence>
<evidence type="ECO:0000256" key="10">
    <source>
        <dbReference type="ARBA" id="ARBA00022840"/>
    </source>
</evidence>
<comment type="similarity">
    <text evidence="3 14">Belongs to the HPrK/P family.</text>
</comment>
<dbReference type="EC" id="2.7.4.-" evidence="14"/>